<evidence type="ECO:0000313" key="2">
    <source>
        <dbReference type="Proteomes" id="UP000003288"/>
    </source>
</evidence>
<dbReference type="Proteomes" id="UP000003288">
    <property type="component" value="Unassembled WGS sequence"/>
</dbReference>
<dbReference type="EMBL" id="ABCJ01000004">
    <property type="protein sequence ID" value="EDM23646.1"/>
    <property type="molecule type" value="Genomic_DNA"/>
</dbReference>
<gene>
    <name evidence="1" type="ORF">CMTB2_05157</name>
</gene>
<accession>A0AAI9F2J3</accession>
<reference evidence="1 2" key="1">
    <citation type="journal article" date="2011" name="Stand. Genomic Sci.">
        <title>Draft genome sequence of Caminibacter mediatlanticus strain TB-2, an epsilonproteobacterium isolated from a deep-sea hydrothermal vent.</title>
        <authorList>
            <person name="Giovannelli D."/>
            <person name="Ferriera S."/>
            <person name="Johnson J."/>
            <person name="Kravitz S."/>
            <person name="Perez-Rodriguez I."/>
            <person name="Ricci J."/>
            <person name="O'Brien C."/>
            <person name="Voordeckers J.W."/>
            <person name="Bini E."/>
            <person name="Vetriani C."/>
        </authorList>
    </citation>
    <scope>NUCLEOTIDE SEQUENCE [LARGE SCALE GENOMIC DNA]</scope>
    <source>
        <strain evidence="1 2">TB-2</strain>
    </source>
</reference>
<dbReference type="RefSeq" id="WP_007474547.1">
    <property type="nucleotide sequence ID" value="NZ_ABCJ01000004.1"/>
</dbReference>
<protein>
    <submittedName>
        <fullName evidence="1">Uncharacterized protein</fullName>
    </submittedName>
</protein>
<sequence>MKKTKLLKTIPLANTKEGIITISHIDEPYGEGSKPVVSIGISLDGDENNPDWKAHIPYENINDVIEALKEAKEKFNF</sequence>
<dbReference type="AlphaFoldDB" id="A0AAI9F2J3"/>
<comment type="caution">
    <text evidence="1">The sequence shown here is derived from an EMBL/GenBank/DDBJ whole genome shotgun (WGS) entry which is preliminary data.</text>
</comment>
<proteinExistence type="predicted"/>
<name>A0AAI9F2J3_9BACT</name>
<evidence type="ECO:0000313" key="1">
    <source>
        <dbReference type="EMBL" id="EDM23646.1"/>
    </source>
</evidence>
<organism evidence="1 2">
    <name type="scientific">Caminibacter mediatlanticus TB-2</name>
    <dbReference type="NCBI Taxonomy" id="391592"/>
    <lineage>
        <taxon>Bacteria</taxon>
        <taxon>Pseudomonadati</taxon>
        <taxon>Campylobacterota</taxon>
        <taxon>Epsilonproteobacteria</taxon>
        <taxon>Nautiliales</taxon>
        <taxon>Nautiliaceae</taxon>
        <taxon>Caminibacter</taxon>
    </lineage>
</organism>